<evidence type="ECO:0000313" key="2">
    <source>
        <dbReference type="EMBL" id="KAG7370988.1"/>
    </source>
</evidence>
<name>A0A9K3LYP7_9STRA</name>
<protein>
    <submittedName>
        <fullName evidence="2">Uncharacterized protein</fullName>
    </submittedName>
</protein>
<evidence type="ECO:0000313" key="3">
    <source>
        <dbReference type="Proteomes" id="UP000693970"/>
    </source>
</evidence>
<reference evidence="2" key="2">
    <citation type="submission" date="2021-04" db="EMBL/GenBank/DDBJ databases">
        <authorList>
            <person name="Podell S."/>
        </authorList>
    </citation>
    <scope>NUCLEOTIDE SEQUENCE</scope>
    <source>
        <strain evidence="2">Hildebrandi</strain>
    </source>
</reference>
<keyword evidence="3" id="KW-1185">Reference proteome</keyword>
<dbReference type="Pfam" id="PF08576">
    <property type="entry name" value="DUF1764"/>
    <property type="match status" value="1"/>
</dbReference>
<dbReference type="Proteomes" id="UP000693970">
    <property type="component" value="Unassembled WGS sequence"/>
</dbReference>
<organism evidence="2 3">
    <name type="scientific">Nitzschia inconspicua</name>
    <dbReference type="NCBI Taxonomy" id="303405"/>
    <lineage>
        <taxon>Eukaryota</taxon>
        <taxon>Sar</taxon>
        <taxon>Stramenopiles</taxon>
        <taxon>Ochrophyta</taxon>
        <taxon>Bacillariophyta</taxon>
        <taxon>Bacillariophyceae</taxon>
        <taxon>Bacillariophycidae</taxon>
        <taxon>Bacillariales</taxon>
        <taxon>Bacillariaceae</taxon>
        <taxon>Nitzschia</taxon>
    </lineage>
</organism>
<feature type="region of interest" description="Disordered" evidence="1">
    <location>
        <begin position="1"/>
        <end position="48"/>
    </location>
</feature>
<proteinExistence type="predicted"/>
<dbReference type="EMBL" id="JAGRRH010000004">
    <property type="protein sequence ID" value="KAG7370988.1"/>
    <property type="molecule type" value="Genomic_DNA"/>
</dbReference>
<comment type="caution">
    <text evidence="2">The sequence shown here is derived from an EMBL/GenBank/DDBJ whole genome shotgun (WGS) entry which is preliminary data.</text>
</comment>
<dbReference type="InterPro" id="IPR013885">
    <property type="entry name" value="DUF1764_euk"/>
</dbReference>
<gene>
    <name evidence="2" type="ORF">IV203_019558</name>
</gene>
<feature type="compositionally biased region" description="Polar residues" evidence="1">
    <location>
        <begin position="89"/>
        <end position="104"/>
    </location>
</feature>
<accession>A0A9K3LYP7</accession>
<sequence length="168" mass="18694">MPPIKKASASNRSESPPDATAKVVSSSRKRQDATMVNNLDKKRKGSTGFDEIDSLFSEKKKLDQREKREARIKKRKHPSNDKIWKEVGSTASSQPKHGIKTSKQSVLEEKFSKASSAWVDDGLGGKFNREGYTGRVEDGVKVFKAHVLNKPGFGQSKDCPFDCDCCFI</sequence>
<evidence type="ECO:0000256" key="1">
    <source>
        <dbReference type="SAM" id="MobiDB-lite"/>
    </source>
</evidence>
<dbReference type="AlphaFoldDB" id="A0A9K3LYP7"/>
<reference evidence="2" key="1">
    <citation type="journal article" date="2021" name="Sci. Rep.">
        <title>Diploid genomic architecture of Nitzschia inconspicua, an elite biomass production diatom.</title>
        <authorList>
            <person name="Oliver A."/>
            <person name="Podell S."/>
            <person name="Pinowska A."/>
            <person name="Traller J.C."/>
            <person name="Smith S.R."/>
            <person name="McClure R."/>
            <person name="Beliaev A."/>
            <person name="Bohutskyi P."/>
            <person name="Hill E.A."/>
            <person name="Rabines A."/>
            <person name="Zheng H."/>
            <person name="Allen L.Z."/>
            <person name="Kuo A."/>
            <person name="Grigoriev I.V."/>
            <person name="Allen A.E."/>
            <person name="Hazlebeck D."/>
            <person name="Allen E.E."/>
        </authorList>
    </citation>
    <scope>NUCLEOTIDE SEQUENCE</scope>
    <source>
        <strain evidence="2">Hildebrandi</strain>
    </source>
</reference>
<feature type="region of interest" description="Disordered" evidence="1">
    <location>
        <begin position="61"/>
        <end position="104"/>
    </location>
</feature>
<dbReference type="OrthoDB" id="20835at2759"/>